<evidence type="ECO:0000256" key="1">
    <source>
        <dbReference type="ARBA" id="ARBA00004127"/>
    </source>
</evidence>
<evidence type="ECO:0000313" key="11">
    <source>
        <dbReference type="Proteomes" id="UP000828390"/>
    </source>
</evidence>
<comment type="similarity">
    <text evidence="6">Belongs to the TM6SF family.</text>
</comment>
<evidence type="ECO:0000259" key="9">
    <source>
        <dbReference type="PROSITE" id="PS51751"/>
    </source>
</evidence>
<feature type="domain" description="EXPERA" evidence="9">
    <location>
        <begin position="60"/>
        <end position="183"/>
    </location>
</feature>
<organism evidence="10 11">
    <name type="scientific">Dreissena polymorpha</name>
    <name type="common">Zebra mussel</name>
    <name type="synonym">Mytilus polymorpha</name>
    <dbReference type="NCBI Taxonomy" id="45954"/>
    <lineage>
        <taxon>Eukaryota</taxon>
        <taxon>Metazoa</taxon>
        <taxon>Spiralia</taxon>
        <taxon>Lophotrochozoa</taxon>
        <taxon>Mollusca</taxon>
        <taxon>Bivalvia</taxon>
        <taxon>Autobranchia</taxon>
        <taxon>Heteroconchia</taxon>
        <taxon>Euheterodonta</taxon>
        <taxon>Imparidentia</taxon>
        <taxon>Neoheterodontei</taxon>
        <taxon>Myida</taxon>
        <taxon>Dreissenoidea</taxon>
        <taxon>Dreissenidae</taxon>
        <taxon>Dreissena</taxon>
    </lineage>
</organism>
<comment type="subcellular location">
    <subcellularLocation>
        <location evidence="1">Endomembrane system</location>
        <topology evidence="1">Multi-pass membrane protein</topology>
    </subcellularLocation>
</comment>
<dbReference type="GO" id="GO:0016020">
    <property type="term" value="C:membrane"/>
    <property type="evidence" value="ECO:0007669"/>
    <property type="project" value="UniProtKB-UniRule"/>
</dbReference>
<evidence type="ECO:0000256" key="5">
    <source>
        <dbReference type="ARBA" id="ARBA00023136"/>
    </source>
</evidence>
<dbReference type="Proteomes" id="UP000828390">
    <property type="component" value="Unassembled WGS sequence"/>
</dbReference>
<proteinExistence type="inferred from homology"/>
<dbReference type="CDD" id="cd21106">
    <property type="entry name" value="TM6SF1-like"/>
    <property type="match status" value="1"/>
</dbReference>
<evidence type="ECO:0000256" key="6">
    <source>
        <dbReference type="ARBA" id="ARBA00034760"/>
    </source>
</evidence>
<keyword evidence="4 7" id="KW-1133">Transmembrane helix</keyword>
<feature type="transmembrane region" description="Helical" evidence="8">
    <location>
        <begin position="139"/>
        <end position="157"/>
    </location>
</feature>
<protein>
    <recommendedName>
        <fullName evidence="9">EXPERA domain-containing protein</fullName>
    </recommendedName>
</protein>
<feature type="domain" description="EXPERA" evidence="9">
    <location>
        <begin position="210"/>
        <end position="346"/>
    </location>
</feature>
<keyword evidence="3" id="KW-0677">Repeat</keyword>
<feature type="transmembrane region" description="Helical" evidence="8">
    <location>
        <begin position="34"/>
        <end position="54"/>
    </location>
</feature>
<feature type="transmembrane region" description="Helical" evidence="8">
    <location>
        <begin position="111"/>
        <end position="130"/>
    </location>
</feature>
<feature type="transmembrane region" description="Helical" evidence="8">
    <location>
        <begin position="330"/>
        <end position="353"/>
    </location>
</feature>
<accession>A0A9D4QJJ5</accession>
<evidence type="ECO:0000256" key="3">
    <source>
        <dbReference type="ARBA" id="ARBA00022737"/>
    </source>
</evidence>
<feature type="transmembrane region" description="Helical" evidence="8">
    <location>
        <begin position="169"/>
        <end position="187"/>
    </location>
</feature>
<evidence type="ECO:0000313" key="10">
    <source>
        <dbReference type="EMBL" id="KAH3833893.1"/>
    </source>
</evidence>
<dbReference type="PROSITE" id="PS51751">
    <property type="entry name" value="EXPERA"/>
    <property type="match status" value="2"/>
</dbReference>
<evidence type="ECO:0000256" key="7">
    <source>
        <dbReference type="PROSITE-ProRule" id="PRU01087"/>
    </source>
</evidence>
<dbReference type="EMBL" id="JAIWYP010000004">
    <property type="protein sequence ID" value="KAH3833893.1"/>
    <property type="molecule type" value="Genomic_DNA"/>
</dbReference>
<reference evidence="10" key="1">
    <citation type="journal article" date="2019" name="bioRxiv">
        <title>The Genome of the Zebra Mussel, Dreissena polymorpha: A Resource for Invasive Species Research.</title>
        <authorList>
            <person name="McCartney M.A."/>
            <person name="Auch B."/>
            <person name="Kono T."/>
            <person name="Mallez S."/>
            <person name="Zhang Y."/>
            <person name="Obille A."/>
            <person name="Becker A."/>
            <person name="Abrahante J.E."/>
            <person name="Garbe J."/>
            <person name="Badalamenti J.P."/>
            <person name="Herman A."/>
            <person name="Mangelson H."/>
            <person name="Liachko I."/>
            <person name="Sullivan S."/>
            <person name="Sone E.D."/>
            <person name="Koren S."/>
            <person name="Silverstein K.A.T."/>
            <person name="Beckman K.B."/>
            <person name="Gohl D.M."/>
        </authorList>
    </citation>
    <scope>NUCLEOTIDE SEQUENCE</scope>
    <source>
        <strain evidence="10">Duluth1</strain>
        <tissue evidence="10">Whole animal</tissue>
    </source>
</reference>
<keyword evidence="5 7" id="KW-0472">Membrane</keyword>
<dbReference type="OrthoDB" id="8181520at2759"/>
<gene>
    <name evidence="10" type="ORF">DPMN_107209</name>
</gene>
<evidence type="ECO:0000256" key="2">
    <source>
        <dbReference type="ARBA" id="ARBA00022692"/>
    </source>
</evidence>
<sequence>MAPNAPLAVFSVSLLPFPLSYVLNTQSWVKDPTVILGVGIAVLILVLGATYSVVRRVRKPDFILYFMSLFMFSSMIDLIIAFEADGILSEFMGFYLKDGEPYLWTPYGTMINYWDGTVHYGLCIWILYCVHRGWSYRKVGLYWCGSITNSVIVLLLGSVCGKFGVKPAIYLNLIYLAIPVWIAFKLLQQRQNDSRAITVSSNANIWNRPLDCVFIVYLLGAVAVDLFRGFIALGCTEALMQEYLYDHEPYIMHPIAYPKIQMLVYMYYFVPFYVCAIYGLLRPGQTWLGDWTLIVAGAAAQGQFSHIGASLHPRTEPEFHVPAREHSRNIFWLLNIGLFVLPHMFAFNINLCNRNASSTSRKRNMGKNN</sequence>
<evidence type="ECO:0000256" key="4">
    <source>
        <dbReference type="ARBA" id="ARBA00022989"/>
    </source>
</evidence>
<dbReference type="InterPro" id="IPR033118">
    <property type="entry name" value="EXPERA"/>
</dbReference>
<comment type="caution">
    <text evidence="10">The sequence shown here is derived from an EMBL/GenBank/DDBJ whole genome shotgun (WGS) entry which is preliminary data.</text>
</comment>
<dbReference type="InterPro" id="IPR047195">
    <property type="entry name" value="TM6SF1-like"/>
</dbReference>
<dbReference type="Pfam" id="PF26083">
    <property type="entry name" value="TM_Tm6sf2"/>
    <property type="match status" value="1"/>
</dbReference>
<dbReference type="PANTHER" id="PTHR14568:SF8">
    <property type="entry name" value="EXPERA DOMAIN-CONTAINING PROTEIN"/>
    <property type="match status" value="1"/>
</dbReference>
<dbReference type="PANTHER" id="PTHR14568">
    <property type="entry name" value="TRANSMEMBRANE SUPERFAMILY 6 MEMBER 1/2"/>
    <property type="match status" value="1"/>
</dbReference>
<dbReference type="GO" id="GO:0012505">
    <property type="term" value="C:endomembrane system"/>
    <property type="evidence" value="ECO:0007669"/>
    <property type="project" value="UniProtKB-SubCell"/>
</dbReference>
<dbReference type="InterPro" id="IPR059044">
    <property type="entry name" value="TM_Tm6sf1/2"/>
</dbReference>
<keyword evidence="2 7" id="KW-0812">Transmembrane</keyword>
<feature type="transmembrane region" description="Helical" evidence="8">
    <location>
        <begin position="63"/>
        <end position="82"/>
    </location>
</feature>
<dbReference type="AlphaFoldDB" id="A0A9D4QJJ5"/>
<reference evidence="10" key="2">
    <citation type="submission" date="2020-11" db="EMBL/GenBank/DDBJ databases">
        <authorList>
            <person name="McCartney M.A."/>
            <person name="Auch B."/>
            <person name="Kono T."/>
            <person name="Mallez S."/>
            <person name="Becker A."/>
            <person name="Gohl D.M."/>
            <person name="Silverstein K.A.T."/>
            <person name="Koren S."/>
            <person name="Bechman K.B."/>
            <person name="Herman A."/>
            <person name="Abrahante J.E."/>
            <person name="Garbe J."/>
        </authorList>
    </citation>
    <scope>NUCLEOTIDE SEQUENCE</scope>
    <source>
        <strain evidence="10">Duluth1</strain>
        <tissue evidence="10">Whole animal</tissue>
    </source>
</reference>
<feature type="transmembrane region" description="Helical" evidence="8">
    <location>
        <begin position="262"/>
        <end position="281"/>
    </location>
</feature>
<keyword evidence="11" id="KW-1185">Reference proteome</keyword>
<name>A0A9D4QJJ5_DREPO</name>
<evidence type="ECO:0000256" key="8">
    <source>
        <dbReference type="SAM" id="Phobius"/>
    </source>
</evidence>